<dbReference type="PANTHER" id="PTHR12341">
    <property type="entry name" value="5'-&gt;3' EXORIBONUCLEASE"/>
    <property type="match status" value="1"/>
</dbReference>
<feature type="non-terminal residue" evidence="2">
    <location>
        <position position="1"/>
    </location>
</feature>
<sequence length="86" mass="9893">MNGKRFAWQGIAKLPFIDEDRLLAEVKKVEHTLTEEEARRNSRMADMLFVASSHTLSPYVFSLNDRCKQLSANERVQVKEQIDPSA</sequence>
<dbReference type="InterPro" id="IPR027073">
    <property type="entry name" value="5_3_exoribonuclease"/>
</dbReference>
<dbReference type="AlphaFoldDB" id="A0AAD5BVC2"/>
<dbReference type="GO" id="GO:0000956">
    <property type="term" value="P:nuclear-transcribed mRNA catabolic process"/>
    <property type="evidence" value="ECO:0007669"/>
    <property type="project" value="TreeGrafter"/>
</dbReference>
<gene>
    <name evidence="2" type="ORF">M8C21_020526</name>
</gene>
<dbReference type="InterPro" id="IPR041412">
    <property type="entry name" value="Xrn1_helical"/>
</dbReference>
<dbReference type="Pfam" id="PF17846">
    <property type="entry name" value="XRN_M"/>
    <property type="match status" value="1"/>
</dbReference>
<comment type="caution">
    <text evidence="2">The sequence shown here is derived from an EMBL/GenBank/DDBJ whole genome shotgun (WGS) entry which is preliminary data.</text>
</comment>
<evidence type="ECO:0000313" key="2">
    <source>
        <dbReference type="EMBL" id="KAI7729143.1"/>
    </source>
</evidence>
<dbReference type="Proteomes" id="UP001206925">
    <property type="component" value="Unassembled WGS sequence"/>
</dbReference>
<evidence type="ECO:0000259" key="1">
    <source>
        <dbReference type="Pfam" id="PF17846"/>
    </source>
</evidence>
<proteinExistence type="predicted"/>
<dbReference type="GO" id="GO:0003723">
    <property type="term" value="F:RNA binding"/>
    <property type="evidence" value="ECO:0007669"/>
    <property type="project" value="TreeGrafter"/>
</dbReference>
<protein>
    <recommendedName>
        <fullName evidence="1">Xrn1 helical domain-containing protein</fullName>
    </recommendedName>
</protein>
<name>A0AAD5BVC2_AMBAR</name>
<dbReference type="GO" id="GO:0004534">
    <property type="term" value="F:5'-3' RNA exonuclease activity"/>
    <property type="evidence" value="ECO:0007669"/>
    <property type="project" value="TreeGrafter"/>
</dbReference>
<dbReference type="GO" id="GO:0005634">
    <property type="term" value="C:nucleus"/>
    <property type="evidence" value="ECO:0007669"/>
    <property type="project" value="TreeGrafter"/>
</dbReference>
<dbReference type="PANTHER" id="PTHR12341:SF41">
    <property type="entry name" value="5'-3' EXORIBONUCLEASE 2"/>
    <property type="match status" value="1"/>
</dbReference>
<evidence type="ECO:0000313" key="3">
    <source>
        <dbReference type="Proteomes" id="UP001206925"/>
    </source>
</evidence>
<organism evidence="2 3">
    <name type="scientific">Ambrosia artemisiifolia</name>
    <name type="common">Common ragweed</name>
    <dbReference type="NCBI Taxonomy" id="4212"/>
    <lineage>
        <taxon>Eukaryota</taxon>
        <taxon>Viridiplantae</taxon>
        <taxon>Streptophyta</taxon>
        <taxon>Embryophyta</taxon>
        <taxon>Tracheophyta</taxon>
        <taxon>Spermatophyta</taxon>
        <taxon>Magnoliopsida</taxon>
        <taxon>eudicotyledons</taxon>
        <taxon>Gunneridae</taxon>
        <taxon>Pentapetalae</taxon>
        <taxon>asterids</taxon>
        <taxon>campanulids</taxon>
        <taxon>Asterales</taxon>
        <taxon>Asteraceae</taxon>
        <taxon>Asteroideae</taxon>
        <taxon>Heliantheae alliance</taxon>
        <taxon>Heliantheae</taxon>
        <taxon>Ambrosia</taxon>
    </lineage>
</organism>
<dbReference type="EMBL" id="JAMZMK010011060">
    <property type="protein sequence ID" value="KAI7729143.1"/>
    <property type="molecule type" value="Genomic_DNA"/>
</dbReference>
<dbReference type="Gene3D" id="1.25.40.1050">
    <property type="match status" value="1"/>
</dbReference>
<reference evidence="2" key="1">
    <citation type="submission" date="2022-06" db="EMBL/GenBank/DDBJ databases">
        <title>Uncovering the hologenomic basis of an extraordinary plant invasion.</title>
        <authorList>
            <person name="Bieker V.C."/>
            <person name="Martin M.D."/>
            <person name="Gilbert T."/>
            <person name="Hodgins K."/>
            <person name="Battlay P."/>
            <person name="Petersen B."/>
            <person name="Wilson J."/>
        </authorList>
    </citation>
    <scope>NUCLEOTIDE SEQUENCE</scope>
    <source>
        <strain evidence="2">AA19_3_7</strain>
        <tissue evidence="2">Leaf</tissue>
    </source>
</reference>
<accession>A0AAD5BVC2</accession>
<feature type="domain" description="Xrn1 helical" evidence="1">
    <location>
        <begin position="1"/>
        <end position="84"/>
    </location>
</feature>
<keyword evidence="3" id="KW-1185">Reference proteome</keyword>